<dbReference type="AlphaFoldDB" id="A0AAW3N400"/>
<feature type="transmembrane region" description="Helical" evidence="1">
    <location>
        <begin position="221"/>
        <end position="238"/>
    </location>
</feature>
<dbReference type="PANTHER" id="PTHR23028:SF134">
    <property type="entry name" value="PUTATIVE (AFU_ORTHOLOGUE AFUA_4G08520)-RELATED"/>
    <property type="match status" value="1"/>
</dbReference>
<reference evidence="3 4" key="1">
    <citation type="submission" date="2015-11" db="EMBL/GenBank/DDBJ databases">
        <title>Expanding the genomic diversity of Burkholderia species for the development of highly accurate diagnostics.</title>
        <authorList>
            <person name="Sahl J."/>
            <person name="Keim P."/>
            <person name="Wagner D."/>
        </authorList>
    </citation>
    <scope>NUCLEOTIDE SEQUENCE [LARGE SCALE GENOMIC DNA]</scope>
    <source>
        <strain evidence="3 4">MSMB1137WGS</strain>
    </source>
</reference>
<dbReference type="GO" id="GO:0016747">
    <property type="term" value="F:acyltransferase activity, transferring groups other than amino-acyl groups"/>
    <property type="evidence" value="ECO:0007669"/>
    <property type="project" value="InterPro"/>
</dbReference>
<feature type="transmembrane region" description="Helical" evidence="1">
    <location>
        <begin position="191"/>
        <end position="209"/>
    </location>
</feature>
<organism evidence="3 4">
    <name type="scientific">Burkholderia ubonensis</name>
    <dbReference type="NCBI Taxonomy" id="101571"/>
    <lineage>
        <taxon>Bacteria</taxon>
        <taxon>Pseudomonadati</taxon>
        <taxon>Pseudomonadota</taxon>
        <taxon>Betaproteobacteria</taxon>
        <taxon>Burkholderiales</taxon>
        <taxon>Burkholderiaceae</taxon>
        <taxon>Burkholderia</taxon>
        <taxon>Burkholderia cepacia complex</taxon>
    </lineage>
</organism>
<keyword evidence="1" id="KW-0472">Membrane</keyword>
<keyword evidence="1" id="KW-0812">Transmembrane</keyword>
<name>A0AAW3N400_9BURK</name>
<evidence type="ECO:0000259" key="2">
    <source>
        <dbReference type="Pfam" id="PF01757"/>
    </source>
</evidence>
<feature type="transmembrane region" description="Helical" evidence="1">
    <location>
        <begin position="250"/>
        <end position="271"/>
    </location>
</feature>
<dbReference type="Proteomes" id="UP000056732">
    <property type="component" value="Unassembled WGS sequence"/>
</dbReference>
<protein>
    <recommendedName>
        <fullName evidence="2">Acyltransferase 3 domain-containing protein</fullName>
    </recommendedName>
</protein>
<feature type="transmembrane region" description="Helical" evidence="1">
    <location>
        <begin position="342"/>
        <end position="363"/>
    </location>
</feature>
<evidence type="ECO:0000256" key="1">
    <source>
        <dbReference type="SAM" id="Phobius"/>
    </source>
</evidence>
<gene>
    <name evidence="3" type="ORF">WK53_13680</name>
</gene>
<feature type="transmembrane region" description="Helical" evidence="1">
    <location>
        <begin position="277"/>
        <end position="297"/>
    </location>
</feature>
<dbReference type="EMBL" id="LPDO01000116">
    <property type="protein sequence ID" value="KVT47157.1"/>
    <property type="molecule type" value="Genomic_DNA"/>
</dbReference>
<accession>A0AAW3N400</accession>
<dbReference type="InterPro" id="IPR002656">
    <property type="entry name" value="Acyl_transf_3_dom"/>
</dbReference>
<evidence type="ECO:0000313" key="4">
    <source>
        <dbReference type="Proteomes" id="UP000056732"/>
    </source>
</evidence>
<comment type="caution">
    <text evidence="3">The sequence shown here is derived from an EMBL/GenBank/DDBJ whole genome shotgun (WGS) entry which is preliminary data.</text>
</comment>
<dbReference type="InterPro" id="IPR050879">
    <property type="entry name" value="Acyltransferase_3"/>
</dbReference>
<sequence length="394" mass="44118">MDVVKRRYMANSALAGNDRSPSLDILRGYAALIVVFAHTTVAGLYKVEPLWGFLKWTPLRVLWAGHQAVIVFFMLSGYALAHMYGELRSRRYVTFAAARIVRLYPPLIASLVVALGIYWLVARAGFAWEKGWMYTAHPHPDKQMIVDHLKMVGSYDTTAINPPMWSIVHEMRLSLAFPVIALLVWRLRFKAVILAVVSSMLIGIAALAGSPSHIPWPLQDALLTTHYGTFFVIGAWFYSCRARILSWAHALPPASRAMLWVIALALFAYPFDNPWSMGARIFGDLGSSTGAFLLMTLSFTIQPGRIYRVGHYLGKISYSLYLNHYVMLSISLVILYPRFGAVPVWFATVFGALVLSFVMNRLVEVPSQNGARALRRKFSPRTSAYSGNGVNIRP</sequence>
<feature type="transmembrane region" description="Helical" evidence="1">
    <location>
        <begin position="164"/>
        <end position="184"/>
    </location>
</feature>
<feature type="transmembrane region" description="Helical" evidence="1">
    <location>
        <begin position="59"/>
        <end position="81"/>
    </location>
</feature>
<feature type="domain" description="Acyltransferase 3" evidence="2">
    <location>
        <begin position="22"/>
        <end position="360"/>
    </location>
</feature>
<keyword evidence="1" id="KW-1133">Transmembrane helix</keyword>
<feature type="transmembrane region" description="Helical" evidence="1">
    <location>
        <begin position="101"/>
        <end position="121"/>
    </location>
</feature>
<feature type="transmembrane region" description="Helical" evidence="1">
    <location>
        <begin position="29"/>
        <end position="47"/>
    </location>
</feature>
<dbReference type="Pfam" id="PF01757">
    <property type="entry name" value="Acyl_transf_3"/>
    <property type="match status" value="1"/>
</dbReference>
<proteinExistence type="predicted"/>
<dbReference type="PANTHER" id="PTHR23028">
    <property type="entry name" value="ACETYLTRANSFERASE"/>
    <property type="match status" value="1"/>
</dbReference>
<evidence type="ECO:0000313" key="3">
    <source>
        <dbReference type="EMBL" id="KVT47157.1"/>
    </source>
</evidence>
<feature type="transmembrane region" description="Helical" evidence="1">
    <location>
        <begin position="318"/>
        <end position="336"/>
    </location>
</feature>